<dbReference type="InterPro" id="IPR050121">
    <property type="entry name" value="Cytochrome_P450_monoxygenase"/>
</dbReference>
<comment type="similarity">
    <text evidence="1">Belongs to the cytochrome P450 family.</text>
</comment>
<dbReference type="Pfam" id="PF00067">
    <property type="entry name" value="p450"/>
    <property type="match status" value="1"/>
</dbReference>
<keyword evidence="3" id="KW-1185">Reference proteome</keyword>
<gene>
    <name evidence="2" type="ORF">ACFO5K_27005</name>
</gene>
<dbReference type="EMBL" id="JBHSDL010000042">
    <property type="protein sequence ID" value="MFC4377732.1"/>
    <property type="molecule type" value="Genomic_DNA"/>
</dbReference>
<name>A0ABV8VS43_9NOCA</name>
<evidence type="ECO:0000256" key="1">
    <source>
        <dbReference type="ARBA" id="ARBA00010617"/>
    </source>
</evidence>
<dbReference type="Gene3D" id="1.10.630.10">
    <property type="entry name" value="Cytochrome P450"/>
    <property type="match status" value="1"/>
</dbReference>
<dbReference type="SUPFAM" id="SSF48264">
    <property type="entry name" value="Cytochrome P450"/>
    <property type="match status" value="1"/>
</dbReference>
<evidence type="ECO:0000313" key="2">
    <source>
        <dbReference type="EMBL" id="MFC4377732.1"/>
    </source>
</evidence>
<proteinExistence type="inferred from homology"/>
<dbReference type="PANTHER" id="PTHR24305">
    <property type="entry name" value="CYTOCHROME P450"/>
    <property type="match status" value="1"/>
</dbReference>
<dbReference type="PANTHER" id="PTHR24305:SF166">
    <property type="entry name" value="CYTOCHROME P450 12A4, MITOCHONDRIAL-RELATED"/>
    <property type="match status" value="1"/>
</dbReference>
<comment type="caution">
    <text evidence="2">The sequence shown here is derived from an EMBL/GenBank/DDBJ whole genome shotgun (WGS) entry which is preliminary data.</text>
</comment>
<dbReference type="InterPro" id="IPR036396">
    <property type="entry name" value="Cyt_P450_sf"/>
</dbReference>
<reference evidence="3" key="1">
    <citation type="journal article" date="2019" name="Int. J. Syst. Evol. Microbiol.">
        <title>The Global Catalogue of Microorganisms (GCM) 10K type strain sequencing project: providing services to taxonomists for standard genome sequencing and annotation.</title>
        <authorList>
            <consortium name="The Broad Institute Genomics Platform"/>
            <consortium name="The Broad Institute Genome Sequencing Center for Infectious Disease"/>
            <person name="Wu L."/>
            <person name="Ma J."/>
        </authorList>
    </citation>
    <scope>NUCLEOTIDE SEQUENCE [LARGE SCALE GENOMIC DNA]</scope>
    <source>
        <strain evidence="3">IBRC-M 10490</strain>
    </source>
</reference>
<sequence length="462" mass="50898">MTRDSDNRMDLAGKNLGVQNGSEVPARRASVADTVAIIGKALLPTFAGGVIKRRPSVLAVAQKFQLDALSVPLFQRLRRRYGPGPLRLRIPGRSIAVVLSDADAGRLLQGSPQPFSPSTVEKRAALSHFQPHGVLISRGPVRAERREFNATTLQADRPMHEIAGDVVAVVREEAGGLVDPSGGELDWDTFNRAWWRIVRRVTLGDLARTDEEVTDLLDNLRLDANWAYLHPQRRGRRRAFDARLRSYVDRAEPGTLAKLVADTPVDDERVDAVGQIPHWLFAFDAAGMAAFRTLALLATHPAHAERARADIEGLDADQPQLMPYLRACLLDTVRLWPTTPAILRESTDETRWGTATLPAGTEFLIYTPFLHRDPETLPYADVFEPGIWLDGTARTNPALVPFSAGPAQCPGRNIVLLVVSTLLAELLRQGRYELVSAPDLDPGEPIPATIDNFGLRFRTTPI</sequence>
<dbReference type="Proteomes" id="UP001595844">
    <property type="component" value="Unassembled WGS sequence"/>
</dbReference>
<protein>
    <submittedName>
        <fullName evidence="2">Cytochrome P450</fullName>
    </submittedName>
</protein>
<dbReference type="InterPro" id="IPR001128">
    <property type="entry name" value="Cyt_P450"/>
</dbReference>
<dbReference type="RefSeq" id="WP_378568711.1">
    <property type="nucleotide sequence ID" value="NZ_JBHSDL010000042.1"/>
</dbReference>
<evidence type="ECO:0000313" key="3">
    <source>
        <dbReference type="Proteomes" id="UP001595844"/>
    </source>
</evidence>
<organism evidence="2 3">
    <name type="scientific">Nocardia halotolerans</name>
    <dbReference type="NCBI Taxonomy" id="1755878"/>
    <lineage>
        <taxon>Bacteria</taxon>
        <taxon>Bacillati</taxon>
        <taxon>Actinomycetota</taxon>
        <taxon>Actinomycetes</taxon>
        <taxon>Mycobacteriales</taxon>
        <taxon>Nocardiaceae</taxon>
        <taxon>Nocardia</taxon>
    </lineage>
</organism>
<accession>A0ABV8VS43</accession>